<dbReference type="EMBL" id="JAMFMB010000007">
    <property type="protein sequence ID" value="MCL6283366.1"/>
    <property type="molecule type" value="Genomic_DNA"/>
</dbReference>
<gene>
    <name evidence="7" type="ORF">M3P21_07450</name>
</gene>
<feature type="transmembrane region" description="Helical" evidence="5">
    <location>
        <begin position="70"/>
        <end position="87"/>
    </location>
</feature>
<dbReference type="InterPro" id="IPR036259">
    <property type="entry name" value="MFS_trans_sf"/>
</dbReference>
<dbReference type="RefSeq" id="WP_249708179.1">
    <property type="nucleotide sequence ID" value="NZ_JAMFMB010000007.1"/>
</dbReference>
<comment type="caution">
    <text evidence="7">The sequence shown here is derived from an EMBL/GenBank/DDBJ whole genome shotgun (WGS) entry which is preliminary data.</text>
</comment>
<feature type="transmembrane region" description="Helical" evidence="5">
    <location>
        <begin position="180"/>
        <end position="200"/>
    </location>
</feature>
<feature type="transmembrane region" description="Helical" evidence="5">
    <location>
        <begin position="450"/>
        <end position="470"/>
    </location>
</feature>
<dbReference type="PANTHER" id="PTHR23501:SF154">
    <property type="entry name" value="MULTIDRUG-EFFLUX TRANSPORTER RV1634-RELATED"/>
    <property type="match status" value="1"/>
</dbReference>
<keyword evidence="3 5" id="KW-1133">Transmembrane helix</keyword>
<protein>
    <submittedName>
        <fullName evidence="7">MFS transporter</fullName>
    </submittedName>
</protein>
<feature type="transmembrane region" description="Helical" evidence="5">
    <location>
        <begin position="283"/>
        <end position="306"/>
    </location>
</feature>
<keyword evidence="2 5" id="KW-0812">Transmembrane</keyword>
<comment type="subcellular location">
    <subcellularLocation>
        <location evidence="1">Membrane</location>
        <topology evidence="1">Multi-pass membrane protein</topology>
    </subcellularLocation>
</comment>
<keyword evidence="4 5" id="KW-0472">Membrane</keyword>
<evidence type="ECO:0000259" key="6">
    <source>
        <dbReference type="PROSITE" id="PS50850"/>
    </source>
</evidence>
<dbReference type="SUPFAM" id="SSF103473">
    <property type="entry name" value="MFS general substrate transporter"/>
    <property type="match status" value="1"/>
</dbReference>
<organism evidence="7 8">
    <name type="scientific">Ruegeria spongiae</name>
    <dbReference type="NCBI Taxonomy" id="2942209"/>
    <lineage>
        <taxon>Bacteria</taxon>
        <taxon>Pseudomonadati</taxon>
        <taxon>Pseudomonadota</taxon>
        <taxon>Alphaproteobacteria</taxon>
        <taxon>Rhodobacterales</taxon>
        <taxon>Roseobacteraceae</taxon>
        <taxon>Ruegeria</taxon>
    </lineage>
</organism>
<accession>A0ABT0Q0G1</accession>
<feature type="transmembrane region" description="Helical" evidence="5">
    <location>
        <begin position="94"/>
        <end position="111"/>
    </location>
</feature>
<feature type="transmembrane region" description="Helical" evidence="5">
    <location>
        <begin position="152"/>
        <end position="174"/>
    </location>
</feature>
<feature type="transmembrane region" description="Helical" evidence="5">
    <location>
        <begin position="418"/>
        <end position="438"/>
    </location>
</feature>
<dbReference type="Gene3D" id="1.20.1250.20">
    <property type="entry name" value="MFS general substrate transporter like domains"/>
    <property type="match status" value="2"/>
</dbReference>
<evidence type="ECO:0000313" key="8">
    <source>
        <dbReference type="Proteomes" id="UP001203880"/>
    </source>
</evidence>
<proteinExistence type="predicted"/>
<evidence type="ECO:0000313" key="7">
    <source>
        <dbReference type="EMBL" id="MCL6283366.1"/>
    </source>
</evidence>
<name>A0ABT0Q0G1_9RHOB</name>
<dbReference type="InterPro" id="IPR011701">
    <property type="entry name" value="MFS"/>
</dbReference>
<keyword evidence="8" id="KW-1185">Reference proteome</keyword>
<evidence type="ECO:0000256" key="1">
    <source>
        <dbReference type="ARBA" id="ARBA00004141"/>
    </source>
</evidence>
<evidence type="ECO:0000256" key="5">
    <source>
        <dbReference type="SAM" id="Phobius"/>
    </source>
</evidence>
<sequence length="486" mass="50369">MTDLSEPPDSPASGGVTWRALLTGPYTAALALICLSVWLHAADSLMVATMLPAIVAEVGGAALVGWSVSLYEIGSIIAGSASALLAMRHGLRRPMICAASLFAAGCLVSALSPTMPLLLTGRLLQGLGGGGLVALGFVAAGVIFPRSHVARVMAAISTLWGVSAFIGPLIAAIFVEYASWRWGFAFFGLQAVALALWITLRPEPEAARGADAPGRFPLKRLALLSAGVVLVASAGVEIGALRTPALMVAGLSCLAAFLWLDGRAAETRLLPLAPIDPRHPTGAALLMILCLSMATIAITAFGPLLITAIHDAAPLAVGYIIVCSSVGWTLAAILVSGSPERYDRLFITLGVILVCLSIPGFLYAVPRGPLWLIAMIAALEGGGFGMAWTFILRRCTALAPPGEVQRVSGAIPTVQRTGYALGAVCIGMVANASGFLELQREGTAAAVSNWVFLACVPFAMIGLAAMVMFIRERPPAQAGLPRRDTV</sequence>
<evidence type="ECO:0000256" key="3">
    <source>
        <dbReference type="ARBA" id="ARBA00022989"/>
    </source>
</evidence>
<feature type="transmembrane region" description="Helical" evidence="5">
    <location>
        <begin position="20"/>
        <end position="38"/>
    </location>
</feature>
<dbReference type="InterPro" id="IPR020846">
    <property type="entry name" value="MFS_dom"/>
</dbReference>
<dbReference type="Proteomes" id="UP001203880">
    <property type="component" value="Unassembled WGS sequence"/>
</dbReference>
<feature type="transmembrane region" description="Helical" evidence="5">
    <location>
        <begin position="123"/>
        <end position="145"/>
    </location>
</feature>
<dbReference type="Pfam" id="PF07690">
    <property type="entry name" value="MFS_1"/>
    <property type="match status" value="1"/>
</dbReference>
<dbReference type="PANTHER" id="PTHR23501">
    <property type="entry name" value="MAJOR FACILITATOR SUPERFAMILY"/>
    <property type="match status" value="1"/>
</dbReference>
<evidence type="ECO:0000256" key="4">
    <source>
        <dbReference type="ARBA" id="ARBA00023136"/>
    </source>
</evidence>
<feature type="transmembrane region" description="Helical" evidence="5">
    <location>
        <begin position="221"/>
        <end position="239"/>
    </location>
</feature>
<feature type="transmembrane region" description="Helical" evidence="5">
    <location>
        <begin position="370"/>
        <end position="391"/>
    </location>
</feature>
<dbReference type="PROSITE" id="PS50850">
    <property type="entry name" value="MFS"/>
    <property type="match status" value="1"/>
</dbReference>
<evidence type="ECO:0000256" key="2">
    <source>
        <dbReference type="ARBA" id="ARBA00022692"/>
    </source>
</evidence>
<feature type="transmembrane region" description="Helical" evidence="5">
    <location>
        <begin position="312"/>
        <end position="333"/>
    </location>
</feature>
<feature type="domain" description="Major facilitator superfamily (MFS) profile" evidence="6">
    <location>
        <begin position="29"/>
        <end position="474"/>
    </location>
</feature>
<reference evidence="7" key="1">
    <citation type="submission" date="2022-05" db="EMBL/GenBank/DDBJ databases">
        <authorList>
            <person name="Park J.-S."/>
        </authorList>
    </citation>
    <scope>NUCLEOTIDE SEQUENCE</scope>
    <source>
        <strain evidence="7">2012CJ41-6</strain>
    </source>
</reference>
<feature type="transmembrane region" description="Helical" evidence="5">
    <location>
        <begin position="345"/>
        <end position="364"/>
    </location>
</feature>